<dbReference type="PANTHER" id="PTHR35006:SF2">
    <property type="entry name" value="GLYOXALASE FAMILY PROTEIN (AFU_ORTHOLOGUE AFUA_5G14830)"/>
    <property type="match status" value="1"/>
</dbReference>
<dbReference type="Proteomes" id="UP000663852">
    <property type="component" value="Unassembled WGS sequence"/>
</dbReference>
<dbReference type="CDD" id="cd07262">
    <property type="entry name" value="VOC_like"/>
    <property type="match status" value="1"/>
</dbReference>
<organism evidence="3 6">
    <name type="scientific">Adineta ricciae</name>
    <name type="common">Rotifer</name>
    <dbReference type="NCBI Taxonomy" id="249248"/>
    <lineage>
        <taxon>Eukaryota</taxon>
        <taxon>Metazoa</taxon>
        <taxon>Spiralia</taxon>
        <taxon>Gnathifera</taxon>
        <taxon>Rotifera</taxon>
        <taxon>Eurotatoria</taxon>
        <taxon>Bdelloidea</taxon>
        <taxon>Adinetida</taxon>
        <taxon>Adinetidae</taxon>
        <taxon>Adineta</taxon>
    </lineage>
</organism>
<evidence type="ECO:0000313" key="4">
    <source>
        <dbReference type="EMBL" id="CAF0844911.1"/>
    </source>
</evidence>
<proteinExistence type="predicted"/>
<dbReference type="PANTHER" id="PTHR35006">
    <property type="entry name" value="GLYOXALASE FAMILY PROTEIN (AFU_ORTHOLOGUE AFUA_5G14830)"/>
    <property type="match status" value="1"/>
</dbReference>
<feature type="transmembrane region" description="Helical" evidence="1">
    <location>
        <begin position="128"/>
        <end position="150"/>
    </location>
</feature>
<evidence type="ECO:0000313" key="3">
    <source>
        <dbReference type="EMBL" id="CAF0797132.1"/>
    </source>
</evidence>
<evidence type="ECO:0000259" key="2">
    <source>
        <dbReference type="PROSITE" id="PS51819"/>
    </source>
</evidence>
<comment type="caution">
    <text evidence="3">The sequence shown here is derived from an EMBL/GenBank/DDBJ whole genome shotgun (WGS) entry which is preliminary data.</text>
</comment>
<protein>
    <recommendedName>
        <fullName evidence="2">VOC domain-containing protein</fullName>
    </recommendedName>
</protein>
<keyword evidence="1" id="KW-1133">Transmembrane helix</keyword>
<dbReference type="Proteomes" id="UP000663828">
    <property type="component" value="Unassembled WGS sequence"/>
</dbReference>
<feature type="domain" description="VOC" evidence="2">
    <location>
        <begin position="2"/>
        <end position="125"/>
    </location>
</feature>
<reference evidence="3" key="1">
    <citation type="submission" date="2021-02" db="EMBL/GenBank/DDBJ databases">
        <authorList>
            <person name="Nowell W R."/>
        </authorList>
    </citation>
    <scope>NUCLEOTIDE SEQUENCE</scope>
</reference>
<dbReference type="Gene3D" id="3.10.180.10">
    <property type="entry name" value="2,3-Dihydroxybiphenyl 1,2-Dioxygenase, domain 1"/>
    <property type="match status" value="1"/>
</dbReference>
<gene>
    <name evidence="3" type="ORF">EDS130_LOCUS4656</name>
    <name evidence="4" type="ORF">XAT740_LOCUS5170</name>
</gene>
<name>A0A813SHW8_ADIRI</name>
<dbReference type="SUPFAM" id="SSF54593">
    <property type="entry name" value="Glyoxalase/Bleomycin resistance protein/Dihydroxybiphenyl dioxygenase"/>
    <property type="match status" value="1"/>
</dbReference>
<keyword evidence="1" id="KW-0472">Membrane</keyword>
<accession>A0A813SHW8</accession>
<dbReference type="InterPro" id="IPR037523">
    <property type="entry name" value="VOC_core"/>
</dbReference>
<dbReference type="EMBL" id="CAJNOJ010000012">
    <property type="protein sequence ID" value="CAF0797132.1"/>
    <property type="molecule type" value="Genomic_DNA"/>
</dbReference>
<dbReference type="InterPro" id="IPR029068">
    <property type="entry name" value="Glyas_Bleomycin-R_OHBP_Dase"/>
</dbReference>
<keyword evidence="5" id="KW-1185">Reference proteome</keyword>
<dbReference type="AlphaFoldDB" id="A0A813SHW8"/>
<dbReference type="OrthoDB" id="10249419at2759"/>
<dbReference type="PROSITE" id="PS51819">
    <property type="entry name" value="VOC"/>
    <property type="match status" value="1"/>
</dbReference>
<sequence length="154" mass="17393">MCLDHLSIHTYDFRRAVSFYETVLATLGYKRLITIPGDRAVGFGGRFPSFWISPAKTPAGEGSLIGAHIAFVAKSRRDVDEFYRVALQNGAKDNGPPGLRPLYHRFYYGAFVIDADGNNIEAVNHFDWRVYIGWKTMLTPFLLVAIGVIIKKYF</sequence>
<evidence type="ECO:0000313" key="5">
    <source>
        <dbReference type="Proteomes" id="UP000663828"/>
    </source>
</evidence>
<evidence type="ECO:0000313" key="6">
    <source>
        <dbReference type="Proteomes" id="UP000663852"/>
    </source>
</evidence>
<dbReference type="InterPro" id="IPR004360">
    <property type="entry name" value="Glyas_Fos-R_dOase_dom"/>
</dbReference>
<evidence type="ECO:0000256" key="1">
    <source>
        <dbReference type="SAM" id="Phobius"/>
    </source>
</evidence>
<dbReference type="EMBL" id="CAJNOR010000220">
    <property type="protein sequence ID" value="CAF0844911.1"/>
    <property type="molecule type" value="Genomic_DNA"/>
</dbReference>
<keyword evidence="1" id="KW-0812">Transmembrane</keyword>
<dbReference type="Pfam" id="PF00903">
    <property type="entry name" value="Glyoxalase"/>
    <property type="match status" value="1"/>
</dbReference>